<accession>A0ABC8RA42</accession>
<dbReference type="Proteomes" id="UP001642360">
    <property type="component" value="Unassembled WGS sequence"/>
</dbReference>
<sequence>MADRVVNTGEGTAETRPGFKDKGGSLFPKKQKSVKTMIGERIGQSVDSAINNFKDKKKIKP</sequence>
<gene>
    <name evidence="2" type="ORF">ILEXP_LOCUS7883</name>
</gene>
<reference evidence="2 3" key="1">
    <citation type="submission" date="2024-02" db="EMBL/GenBank/DDBJ databases">
        <authorList>
            <person name="Vignale AGUSTIN F."/>
            <person name="Sosa J E."/>
            <person name="Modenutti C."/>
        </authorList>
    </citation>
    <scope>NUCLEOTIDE SEQUENCE [LARGE SCALE GENOMIC DNA]</scope>
</reference>
<dbReference type="EMBL" id="CAUOFW020001041">
    <property type="protein sequence ID" value="CAK9140430.1"/>
    <property type="molecule type" value="Genomic_DNA"/>
</dbReference>
<feature type="non-terminal residue" evidence="2">
    <location>
        <position position="61"/>
    </location>
</feature>
<dbReference type="AlphaFoldDB" id="A0ABC8RA42"/>
<proteinExistence type="predicted"/>
<keyword evidence="3" id="KW-1185">Reference proteome</keyword>
<comment type="caution">
    <text evidence="2">The sequence shown here is derived from an EMBL/GenBank/DDBJ whole genome shotgun (WGS) entry which is preliminary data.</text>
</comment>
<evidence type="ECO:0000313" key="3">
    <source>
        <dbReference type="Proteomes" id="UP001642360"/>
    </source>
</evidence>
<evidence type="ECO:0000256" key="1">
    <source>
        <dbReference type="SAM" id="MobiDB-lite"/>
    </source>
</evidence>
<protein>
    <submittedName>
        <fullName evidence="2">Uncharacterized protein</fullName>
    </submittedName>
</protein>
<name>A0ABC8RA42_9AQUA</name>
<evidence type="ECO:0000313" key="2">
    <source>
        <dbReference type="EMBL" id="CAK9140430.1"/>
    </source>
</evidence>
<feature type="region of interest" description="Disordered" evidence="1">
    <location>
        <begin position="1"/>
        <end position="32"/>
    </location>
</feature>
<organism evidence="2 3">
    <name type="scientific">Ilex paraguariensis</name>
    <name type="common">yerba mate</name>
    <dbReference type="NCBI Taxonomy" id="185542"/>
    <lineage>
        <taxon>Eukaryota</taxon>
        <taxon>Viridiplantae</taxon>
        <taxon>Streptophyta</taxon>
        <taxon>Embryophyta</taxon>
        <taxon>Tracheophyta</taxon>
        <taxon>Spermatophyta</taxon>
        <taxon>Magnoliopsida</taxon>
        <taxon>eudicotyledons</taxon>
        <taxon>Gunneridae</taxon>
        <taxon>Pentapetalae</taxon>
        <taxon>asterids</taxon>
        <taxon>campanulids</taxon>
        <taxon>Aquifoliales</taxon>
        <taxon>Aquifoliaceae</taxon>
        <taxon>Ilex</taxon>
    </lineage>
</organism>